<dbReference type="RefSeq" id="WP_222683540.1">
    <property type="nucleotide sequence ID" value="NZ_JABUBT010000029.1"/>
</dbReference>
<dbReference type="InterPro" id="IPR047618">
    <property type="entry name" value="QOR-like"/>
</dbReference>
<proteinExistence type="predicted"/>
<dbReference type="EMBL" id="JABUBU010000002">
    <property type="protein sequence ID" value="MBY6366205.1"/>
    <property type="molecule type" value="Genomic_DNA"/>
</dbReference>
<evidence type="ECO:0000256" key="2">
    <source>
        <dbReference type="ARBA" id="ARBA00023002"/>
    </source>
</evidence>
<reference evidence="4 5" key="1">
    <citation type="submission" date="2020-06" db="EMBL/GenBank/DDBJ databases">
        <title>Taxonomy, biology and ecology of Rhodococcus bacteria occurring in California pistachio and other woody hosts as revealed by genome sequence analyses.</title>
        <authorList>
            <person name="Gai Y."/>
            <person name="Riely B."/>
        </authorList>
    </citation>
    <scope>NUCLEOTIDE SEQUENCE [LARGE SCALE GENOMIC DNA]</scope>
    <source>
        <strain evidence="4 5">BP-281</strain>
    </source>
</reference>
<gene>
    <name evidence="4" type="ORF">HQ603_05490</name>
</gene>
<dbReference type="SUPFAM" id="SSF50129">
    <property type="entry name" value="GroES-like"/>
    <property type="match status" value="1"/>
</dbReference>
<sequence length="322" mass="33616">MRAILVTRTGEPDVLDLTDVPDPRPGAQDLLVRVEAAGINYIDTYFRTGTYPRELPYVPGDEGTGVVEAVGEQVGGDFSVGDRVAWASAPGSYAELAVVPAAVAVRVPDGVDAPVAASVLLQGMTAHYLVESTYPVQSGDTVLIHAGAGGVGLILTQLVVAKGATAITTVSTDEKADLSRGAGAAHVLRYEDDIAARVREITDGEGVAATYDGVGRTTFDASVASTRIRGTVALFGAASGPVPPVDPQLLNRSGSLFLTRPTLVHHVRDRAELEWRAGAVMAAVADGTLTVTVGRRYPLADARRAHEDLEGRRTTGSIVLEP</sequence>
<dbReference type="SMART" id="SM00829">
    <property type="entry name" value="PKS_ER"/>
    <property type="match status" value="1"/>
</dbReference>
<dbReference type="Proteomes" id="UP000825228">
    <property type="component" value="Unassembled WGS sequence"/>
</dbReference>
<keyword evidence="1" id="KW-0521">NADP</keyword>
<dbReference type="Gene3D" id="3.90.180.10">
    <property type="entry name" value="Medium-chain alcohol dehydrogenases, catalytic domain"/>
    <property type="match status" value="1"/>
</dbReference>
<dbReference type="Pfam" id="PF08240">
    <property type="entry name" value="ADH_N"/>
    <property type="match status" value="1"/>
</dbReference>
<organism evidence="4 5">
    <name type="scientific">Rhodococcoides corynebacterioides</name>
    <dbReference type="NCBI Taxonomy" id="53972"/>
    <lineage>
        <taxon>Bacteria</taxon>
        <taxon>Bacillati</taxon>
        <taxon>Actinomycetota</taxon>
        <taxon>Actinomycetes</taxon>
        <taxon>Mycobacteriales</taxon>
        <taxon>Nocardiaceae</taxon>
        <taxon>Rhodococcoides</taxon>
    </lineage>
</organism>
<dbReference type="InterPro" id="IPR013154">
    <property type="entry name" value="ADH-like_N"/>
</dbReference>
<dbReference type="InterPro" id="IPR013149">
    <property type="entry name" value="ADH-like_C"/>
</dbReference>
<dbReference type="CDD" id="cd05286">
    <property type="entry name" value="QOR2"/>
    <property type="match status" value="1"/>
</dbReference>
<dbReference type="Pfam" id="PF00107">
    <property type="entry name" value="ADH_zinc_N"/>
    <property type="match status" value="1"/>
</dbReference>
<evidence type="ECO:0000259" key="3">
    <source>
        <dbReference type="SMART" id="SM00829"/>
    </source>
</evidence>
<comment type="caution">
    <text evidence="4">The sequence shown here is derived from an EMBL/GenBank/DDBJ whole genome shotgun (WGS) entry which is preliminary data.</text>
</comment>
<dbReference type="Gene3D" id="3.40.50.720">
    <property type="entry name" value="NAD(P)-binding Rossmann-like Domain"/>
    <property type="match status" value="1"/>
</dbReference>
<dbReference type="InterPro" id="IPR020843">
    <property type="entry name" value="ER"/>
</dbReference>
<dbReference type="InterPro" id="IPR036291">
    <property type="entry name" value="NAD(P)-bd_dom_sf"/>
</dbReference>
<accession>A0ABS7P1C3</accession>
<dbReference type="InterPro" id="IPR011032">
    <property type="entry name" value="GroES-like_sf"/>
</dbReference>
<keyword evidence="2" id="KW-0560">Oxidoreductase</keyword>
<dbReference type="PANTHER" id="PTHR48106">
    <property type="entry name" value="QUINONE OXIDOREDUCTASE PIG3-RELATED"/>
    <property type="match status" value="1"/>
</dbReference>
<evidence type="ECO:0000313" key="5">
    <source>
        <dbReference type="Proteomes" id="UP000825228"/>
    </source>
</evidence>
<keyword evidence="5" id="KW-1185">Reference proteome</keyword>
<protein>
    <submittedName>
        <fullName evidence="4">Quinone oxidoreductase</fullName>
    </submittedName>
</protein>
<evidence type="ECO:0000313" key="4">
    <source>
        <dbReference type="EMBL" id="MBY6366205.1"/>
    </source>
</evidence>
<name>A0ABS7P1C3_9NOCA</name>
<dbReference type="SUPFAM" id="SSF51735">
    <property type="entry name" value="NAD(P)-binding Rossmann-fold domains"/>
    <property type="match status" value="1"/>
</dbReference>
<evidence type="ECO:0000256" key="1">
    <source>
        <dbReference type="ARBA" id="ARBA00022857"/>
    </source>
</evidence>
<dbReference type="PANTHER" id="PTHR48106:SF13">
    <property type="entry name" value="QUINONE OXIDOREDUCTASE-RELATED"/>
    <property type="match status" value="1"/>
</dbReference>
<feature type="domain" description="Enoyl reductase (ER)" evidence="3">
    <location>
        <begin position="10"/>
        <end position="320"/>
    </location>
</feature>